<name>A0A7T6ZBK9_9BACI</name>
<proteinExistence type="predicted"/>
<evidence type="ECO:0000313" key="1">
    <source>
        <dbReference type="EMBL" id="QQK80275.1"/>
    </source>
</evidence>
<accession>A0A7T6ZBK9</accession>
<keyword evidence="2" id="KW-1185">Reference proteome</keyword>
<protein>
    <submittedName>
        <fullName evidence="1">Uncharacterized protein</fullName>
    </submittedName>
</protein>
<dbReference type="Proteomes" id="UP000595349">
    <property type="component" value="Chromosome"/>
</dbReference>
<dbReference type="KEGG" id="scib:HUG20_10475"/>
<reference evidence="1 2" key="1">
    <citation type="submission" date="2020-06" db="EMBL/GenBank/DDBJ databases">
        <title>Genomic analysis of Salicibibacter sp. NKC21-4.</title>
        <authorList>
            <person name="Oh Y.J."/>
        </authorList>
    </citation>
    <scope>NUCLEOTIDE SEQUENCE [LARGE SCALE GENOMIC DNA]</scope>
    <source>
        <strain evidence="1 2">NKC21-4</strain>
    </source>
</reference>
<dbReference type="EMBL" id="CP054706">
    <property type="protein sequence ID" value="QQK80275.1"/>
    <property type="molecule type" value="Genomic_DNA"/>
</dbReference>
<dbReference type="RefSeq" id="WP_200084526.1">
    <property type="nucleotide sequence ID" value="NZ_CP054706.1"/>
</dbReference>
<sequence>MTKKKCRSNGTLFLLEIFFCVEDESEQILYFTRAILKQEKNPPEFERLIQESEQIVLMYTMKTRLSILKANSF</sequence>
<gene>
    <name evidence="1" type="ORF">HUG20_10475</name>
</gene>
<dbReference type="AlphaFoldDB" id="A0A7T6ZBK9"/>
<evidence type="ECO:0000313" key="2">
    <source>
        <dbReference type="Proteomes" id="UP000595349"/>
    </source>
</evidence>
<organism evidence="1 2">
    <name type="scientific">Salicibibacter cibi</name>
    <dbReference type="NCBI Taxonomy" id="2743001"/>
    <lineage>
        <taxon>Bacteria</taxon>
        <taxon>Bacillati</taxon>
        <taxon>Bacillota</taxon>
        <taxon>Bacilli</taxon>
        <taxon>Bacillales</taxon>
        <taxon>Bacillaceae</taxon>
        <taxon>Salicibibacter</taxon>
    </lineage>
</organism>